<dbReference type="OrthoDB" id="7041536at2"/>
<dbReference type="Pfam" id="PF14175">
    <property type="entry name" value="YaaC"/>
    <property type="match status" value="1"/>
</dbReference>
<comment type="caution">
    <text evidence="1">The sequence shown here is derived from an EMBL/GenBank/DDBJ whole genome shotgun (WGS) entry which is preliminary data.</text>
</comment>
<proteinExistence type="predicted"/>
<dbReference type="InterPro" id="IPR026988">
    <property type="entry name" value="YaaC-like"/>
</dbReference>
<dbReference type="EMBL" id="QLSX01000001">
    <property type="protein sequence ID" value="RAR64677.1"/>
    <property type="molecule type" value="Genomic_DNA"/>
</dbReference>
<evidence type="ECO:0000313" key="1">
    <source>
        <dbReference type="EMBL" id="RAR64677.1"/>
    </source>
</evidence>
<dbReference type="Proteomes" id="UP000249700">
    <property type="component" value="Unassembled WGS sequence"/>
</dbReference>
<evidence type="ECO:0000313" key="2">
    <source>
        <dbReference type="Proteomes" id="UP000249700"/>
    </source>
</evidence>
<accession>A0A328XWV7</accession>
<dbReference type="RefSeq" id="WP_112053512.1">
    <property type="nucleotide sequence ID" value="NZ_QLSX01000001.1"/>
</dbReference>
<organism evidence="1 2">
    <name type="scientific">Onishia taeanensis</name>
    <dbReference type="NCBI Taxonomy" id="284577"/>
    <lineage>
        <taxon>Bacteria</taxon>
        <taxon>Pseudomonadati</taxon>
        <taxon>Pseudomonadota</taxon>
        <taxon>Gammaproteobacteria</taxon>
        <taxon>Oceanospirillales</taxon>
        <taxon>Halomonadaceae</taxon>
        <taxon>Onishia</taxon>
    </lineage>
</organism>
<sequence>MVEVEEKYGFPLFARPSSVVNLGKNEKLVISDIWSFWDYVIKKASTDRKGEAFLRSLLDQAKHFYQSAEGSPVKSQPLLYYYSCLNLSKIMINIRGTFGPSKMYMHGMKEDHKHKFIKSEIVKQRQKQQIVQVAHELVSLFDPGMATGELTLNTKIYLIIVLVFIEHIVKSIISPKFSFA</sequence>
<name>A0A328XWV7_9GAMM</name>
<reference evidence="1 2" key="1">
    <citation type="submission" date="2018-06" db="EMBL/GenBank/DDBJ databases">
        <title>Comparative analysis of microorganisms from saline springs in Andes Mountain Range, Colombia.</title>
        <authorList>
            <person name="Rubin E."/>
        </authorList>
    </citation>
    <scope>NUCLEOTIDE SEQUENCE [LARGE SCALE GENOMIC DNA]</scope>
    <source>
        <strain evidence="1 2">USBA-857</strain>
    </source>
</reference>
<protein>
    <submittedName>
        <fullName evidence="1">YaaC-like protein</fullName>
    </submittedName>
</protein>
<gene>
    <name evidence="1" type="ORF">BCL93_101503</name>
</gene>
<dbReference type="AlphaFoldDB" id="A0A328XWV7"/>